<dbReference type="EMBL" id="QGKW02000717">
    <property type="protein sequence ID" value="KAF2597042.1"/>
    <property type="molecule type" value="Genomic_DNA"/>
</dbReference>
<reference evidence="1" key="1">
    <citation type="submission" date="2019-12" db="EMBL/GenBank/DDBJ databases">
        <title>Genome sequencing and annotation of Brassica cretica.</title>
        <authorList>
            <person name="Studholme D.J."/>
            <person name="Sarris P.F."/>
        </authorList>
    </citation>
    <scope>NUCLEOTIDE SEQUENCE</scope>
    <source>
        <strain evidence="1">PFS-001/15</strain>
        <tissue evidence="1">Leaf</tissue>
    </source>
</reference>
<proteinExistence type="predicted"/>
<accession>A0A8S9KSJ4</accession>
<protein>
    <submittedName>
        <fullName evidence="1">Uncharacterized protein</fullName>
    </submittedName>
</protein>
<comment type="caution">
    <text evidence="1">The sequence shown here is derived from an EMBL/GenBank/DDBJ whole genome shotgun (WGS) entry which is preliminary data.</text>
</comment>
<evidence type="ECO:0000313" key="1">
    <source>
        <dbReference type="EMBL" id="KAF2597042.1"/>
    </source>
</evidence>
<organism evidence="1 2">
    <name type="scientific">Brassica cretica</name>
    <name type="common">Mustard</name>
    <dbReference type="NCBI Taxonomy" id="69181"/>
    <lineage>
        <taxon>Eukaryota</taxon>
        <taxon>Viridiplantae</taxon>
        <taxon>Streptophyta</taxon>
        <taxon>Embryophyta</taxon>
        <taxon>Tracheophyta</taxon>
        <taxon>Spermatophyta</taxon>
        <taxon>Magnoliopsida</taxon>
        <taxon>eudicotyledons</taxon>
        <taxon>Gunneridae</taxon>
        <taxon>Pentapetalae</taxon>
        <taxon>rosids</taxon>
        <taxon>malvids</taxon>
        <taxon>Brassicales</taxon>
        <taxon>Brassicaceae</taxon>
        <taxon>Brassiceae</taxon>
        <taxon>Brassica</taxon>
    </lineage>
</organism>
<evidence type="ECO:0000313" key="2">
    <source>
        <dbReference type="Proteomes" id="UP000712281"/>
    </source>
</evidence>
<sequence>MFSELPPQEQRAALLYVSHSDDTERQARIMRVKQAIEDQGQSHVATLTRFTADLDKGKGHVFSYPDSDHSSQARQCSGPSVSVPLRKNMAGQEGYSDSESSGIVGSLKPAITTGFQIGVSSQTPSAGDRKAVKAVHRRPPSWKRKAQTEKAISKRNSSSELALTPMELVASASVIQFICLHPRKFRFQLPIRWLPV</sequence>
<name>A0A8S9KSJ4_BRACR</name>
<dbReference type="AlphaFoldDB" id="A0A8S9KSJ4"/>
<gene>
    <name evidence="1" type="ORF">F2Q68_00007993</name>
</gene>
<dbReference type="Proteomes" id="UP000712281">
    <property type="component" value="Unassembled WGS sequence"/>
</dbReference>